<name>A0AA85KPL4_TRIRE</name>
<organism evidence="1 2">
    <name type="scientific">Trichobilharzia regenti</name>
    <name type="common">Nasal bird schistosome</name>
    <dbReference type="NCBI Taxonomy" id="157069"/>
    <lineage>
        <taxon>Eukaryota</taxon>
        <taxon>Metazoa</taxon>
        <taxon>Spiralia</taxon>
        <taxon>Lophotrochozoa</taxon>
        <taxon>Platyhelminthes</taxon>
        <taxon>Trematoda</taxon>
        <taxon>Digenea</taxon>
        <taxon>Strigeidida</taxon>
        <taxon>Schistosomatoidea</taxon>
        <taxon>Schistosomatidae</taxon>
        <taxon>Trichobilharzia</taxon>
    </lineage>
</organism>
<dbReference type="AlphaFoldDB" id="A0AA85KPL4"/>
<sequence>MVSKINLLRVVGLCMVNIMMIKSDEYKLPLTVGGLGYYTVEFGGISFTMGSNYNVSIQDKRCSYWFVFGSTLTDEEMTTKTGRRPGSVYCKGWQIPIDWNEKP</sequence>
<evidence type="ECO:0000313" key="2">
    <source>
        <dbReference type="WBParaSite" id="TREG1_93270.1"/>
    </source>
</evidence>
<dbReference type="WBParaSite" id="TREG1_93270.1">
    <property type="protein sequence ID" value="TREG1_93270.1"/>
    <property type="gene ID" value="TREG1_93270"/>
</dbReference>
<evidence type="ECO:0000313" key="1">
    <source>
        <dbReference type="Proteomes" id="UP000050795"/>
    </source>
</evidence>
<accession>A0AA85KPL4</accession>
<protein>
    <submittedName>
        <fullName evidence="2">Uncharacterized protein</fullName>
    </submittedName>
</protein>
<proteinExistence type="predicted"/>
<keyword evidence="1" id="KW-1185">Reference proteome</keyword>
<dbReference type="Proteomes" id="UP000050795">
    <property type="component" value="Unassembled WGS sequence"/>
</dbReference>
<reference evidence="2" key="2">
    <citation type="submission" date="2023-11" db="UniProtKB">
        <authorList>
            <consortium name="WormBaseParasite"/>
        </authorList>
    </citation>
    <scope>IDENTIFICATION</scope>
</reference>
<reference evidence="1" key="1">
    <citation type="submission" date="2022-06" db="EMBL/GenBank/DDBJ databases">
        <authorList>
            <person name="Berger JAMES D."/>
            <person name="Berger JAMES D."/>
        </authorList>
    </citation>
    <scope>NUCLEOTIDE SEQUENCE [LARGE SCALE GENOMIC DNA]</scope>
</reference>